<comment type="function">
    <text evidence="6">Converts molybdopterin precursor Z into molybdopterin. This requires the incorporation of two sulfur atoms into precursor Z to generate a dithiolene group. The sulfur is provided by MoaD.</text>
</comment>
<reference evidence="13 14" key="1">
    <citation type="submission" date="2022-06" db="EMBL/GenBank/DDBJ databases">
        <title>Rhizosaccharibacter gen. nov. sp. nov. KSS12, endophytic bacteria isolated from sugarcane.</title>
        <authorList>
            <person name="Pitiwittayakul N."/>
        </authorList>
    </citation>
    <scope>NUCLEOTIDE SEQUENCE [LARGE SCALE GENOMIC DNA]</scope>
    <source>
        <strain evidence="13 14">KSS12</strain>
    </source>
</reference>
<dbReference type="PANTHER" id="PTHR23404">
    <property type="entry name" value="MOLYBDOPTERIN SYNTHASE RELATED"/>
    <property type="match status" value="1"/>
</dbReference>
<evidence type="ECO:0000256" key="11">
    <source>
        <dbReference type="ARBA" id="ARBA00032474"/>
    </source>
</evidence>
<dbReference type="EMBL" id="JAMZEJ010000003">
    <property type="protein sequence ID" value="MCQ8240211.1"/>
    <property type="molecule type" value="Genomic_DNA"/>
</dbReference>
<dbReference type="Gene3D" id="3.90.1170.40">
    <property type="entry name" value="Molybdopterin biosynthesis MoaE subunit"/>
    <property type="match status" value="1"/>
</dbReference>
<evidence type="ECO:0000256" key="9">
    <source>
        <dbReference type="ARBA" id="ARBA00030407"/>
    </source>
</evidence>
<organism evidence="13 14">
    <name type="scientific">Rhizosaccharibacter radicis</name>
    <dbReference type="NCBI Taxonomy" id="2782605"/>
    <lineage>
        <taxon>Bacteria</taxon>
        <taxon>Pseudomonadati</taxon>
        <taxon>Pseudomonadota</taxon>
        <taxon>Alphaproteobacteria</taxon>
        <taxon>Acetobacterales</taxon>
        <taxon>Acetobacteraceae</taxon>
        <taxon>Rhizosaccharibacter</taxon>
    </lineage>
</organism>
<keyword evidence="5" id="KW-0501">Molybdenum cofactor biosynthesis</keyword>
<evidence type="ECO:0000256" key="8">
    <source>
        <dbReference type="ARBA" id="ARBA00029745"/>
    </source>
</evidence>
<sequence>MIRVSVQAEPFDAAAEIAALSGVGAAVGGLGCFIGLVRADDRPGEPPLAALVLEHYPGMSESMLREVAEQACARFPLLGCTVIHRFGRLPLGEPIVLVLAASRHRQAALDATGFLIDWLKTGAPFWKREERTDGSSRWVEARPADDHAAARWKD</sequence>
<dbReference type="EC" id="2.8.1.12" evidence="3"/>
<evidence type="ECO:0000313" key="14">
    <source>
        <dbReference type="Proteomes" id="UP001524547"/>
    </source>
</evidence>
<dbReference type="Pfam" id="PF02391">
    <property type="entry name" value="MoaE"/>
    <property type="match status" value="1"/>
</dbReference>
<comment type="similarity">
    <text evidence="2">Belongs to the MoaE family.</text>
</comment>
<keyword evidence="14" id="KW-1185">Reference proteome</keyword>
<evidence type="ECO:0000313" key="13">
    <source>
        <dbReference type="EMBL" id="MCQ8240211.1"/>
    </source>
</evidence>
<evidence type="ECO:0000256" key="3">
    <source>
        <dbReference type="ARBA" id="ARBA00011950"/>
    </source>
</evidence>
<dbReference type="Proteomes" id="UP001524547">
    <property type="component" value="Unassembled WGS sequence"/>
</dbReference>
<dbReference type="CDD" id="cd00756">
    <property type="entry name" value="MoaE"/>
    <property type="match status" value="1"/>
</dbReference>
<dbReference type="InterPro" id="IPR003448">
    <property type="entry name" value="Mopterin_biosynth_MoaE"/>
</dbReference>
<dbReference type="InterPro" id="IPR036563">
    <property type="entry name" value="MoaE_sf"/>
</dbReference>
<comment type="subunit">
    <text evidence="7">Heterotetramer of 2 MoaD subunits and 2 MoaE subunits. Also stable as homodimer. The enzyme changes between these two forms during catalysis.</text>
</comment>
<accession>A0ABT1VV41</accession>
<dbReference type="SUPFAM" id="SSF54690">
    <property type="entry name" value="Molybdopterin synthase subunit MoaE"/>
    <property type="match status" value="1"/>
</dbReference>
<evidence type="ECO:0000256" key="4">
    <source>
        <dbReference type="ARBA" id="ARBA00013858"/>
    </source>
</evidence>
<evidence type="ECO:0000256" key="5">
    <source>
        <dbReference type="ARBA" id="ARBA00023150"/>
    </source>
</evidence>
<evidence type="ECO:0000256" key="7">
    <source>
        <dbReference type="ARBA" id="ARBA00026066"/>
    </source>
</evidence>
<comment type="pathway">
    <text evidence="1">Cofactor biosynthesis; molybdopterin biosynthesis.</text>
</comment>
<name>A0ABT1VV41_9PROT</name>
<comment type="catalytic activity">
    <reaction evidence="12">
        <text>2 [molybdopterin-synthase sulfur-carrier protein]-C-terminal-Gly-aminoethanethioate + cyclic pyranopterin phosphate + H2O = molybdopterin + 2 [molybdopterin-synthase sulfur-carrier protein]-C-terminal Gly-Gly + 2 H(+)</text>
        <dbReference type="Rhea" id="RHEA:26333"/>
        <dbReference type="Rhea" id="RHEA-COMP:12202"/>
        <dbReference type="Rhea" id="RHEA-COMP:19907"/>
        <dbReference type="ChEBI" id="CHEBI:15377"/>
        <dbReference type="ChEBI" id="CHEBI:15378"/>
        <dbReference type="ChEBI" id="CHEBI:58698"/>
        <dbReference type="ChEBI" id="CHEBI:59648"/>
        <dbReference type="ChEBI" id="CHEBI:90778"/>
        <dbReference type="ChEBI" id="CHEBI:232372"/>
        <dbReference type="EC" id="2.8.1.12"/>
    </reaction>
</comment>
<evidence type="ECO:0000256" key="6">
    <source>
        <dbReference type="ARBA" id="ARBA00025448"/>
    </source>
</evidence>
<comment type="caution">
    <text evidence="13">The sequence shown here is derived from an EMBL/GenBank/DDBJ whole genome shotgun (WGS) entry which is preliminary data.</text>
</comment>
<dbReference type="RefSeq" id="WP_422918959.1">
    <property type="nucleotide sequence ID" value="NZ_JAMZEJ010000003.1"/>
</dbReference>
<proteinExistence type="inferred from homology"/>
<evidence type="ECO:0000256" key="2">
    <source>
        <dbReference type="ARBA" id="ARBA00005426"/>
    </source>
</evidence>
<evidence type="ECO:0000256" key="10">
    <source>
        <dbReference type="ARBA" id="ARBA00030781"/>
    </source>
</evidence>
<gene>
    <name evidence="13" type="ORF">NFI88_05065</name>
</gene>
<protein>
    <recommendedName>
        <fullName evidence="4">Molybdopterin synthase catalytic subunit</fullName>
        <ecNumber evidence="3">2.8.1.12</ecNumber>
    </recommendedName>
    <alternativeName>
        <fullName evidence="10">MPT synthase subunit 2</fullName>
    </alternativeName>
    <alternativeName>
        <fullName evidence="8">Molybdenum cofactor biosynthesis protein E</fullName>
    </alternativeName>
    <alternativeName>
        <fullName evidence="9">Molybdopterin-converting factor large subunit</fullName>
    </alternativeName>
    <alternativeName>
        <fullName evidence="11">Molybdopterin-converting factor subunit 2</fullName>
    </alternativeName>
</protein>
<dbReference type="PROSITE" id="PS51257">
    <property type="entry name" value="PROKAR_LIPOPROTEIN"/>
    <property type="match status" value="1"/>
</dbReference>
<evidence type="ECO:0000256" key="12">
    <source>
        <dbReference type="ARBA" id="ARBA00049878"/>
    </source>
</evidence>
<evidence type="ECO:0000256" key="1">
    <source>
        <dbReference type="ARBA" id="ARBA00005046"/>
    </source>
</evidence>